<evidence type="ECO:0000313" key="11">
    <source>
        <dbReference type="WBParaSite" id="ACRNAN_Path_1271.g4966.t1"/>
    </source>
</evidence>
<dbReference type="GO" id="GO:0043005">
    <property type="term" value="C:neuron projection"/>
    <property type="evidence" value="ECO:0007669"/>
    <property type="project" value="TreeGrafter"/>
</dbReference>
<feature type="binding site" evidence="7">
    <location>
        <position position="145"/>
    </location>
    <ligand>
        <name>Na(+)</name>
        <dbReference type="ChEBI" id="CHEBI:29101"/>
        <label>1</label>
    </ligand>
</feature>
<feature type="binding site" evidence="7">
    <location>
        <position position="444"/>
    </location>
    <ligand>
        <name>Na(+)</name>
        <dbReference type="ChEBI" id="CHEBI:29101"/>
        <label>1</label>
    </ligand>
</feature>
<feature type="transmembrane region" description="Helical" evidence="9">
    <location>
        <begin position="163"/>
        <end position="187"/>
    </location>
</feature>
<dbReference type="AlphaFoldDB" id="A0A914BY73"/>
<feature type="binding site" evidence="7">
    <location>
        <position position="142"/>
    </location>
    <ligand>
        <name>Na(+)</name>
        <dbReference type="ChEBI" id="CHEBI:29101"/>
        <label>1</label>
    </ligand>
</feature>
<dbReference type="GO" id="GO:0006865">
    <property type="term" value="P:amino acid transport"/>
    <property type="evidence" value="ECO:0007669"/>
    <property type="project" value="TreeGrafter"/>
</dbReference>
<keyword evidence="7" id="KW-0479">Metal-binding</keyword>
<dbReference type="GO" id="GO:0005335">
    <property type="term" value="F:serotonin:sodium:chloride symporter activity"/>
    <property type="evidence" value="ECO:0007669"/>
    <property type="project" value="TreeGrafter"/>
</dbReference>
<keyword evidence="10" id="KW-1185">Reference proteome</keyword>
<evidence type="ECO:0000256" key="3">
    <source>
        <dbReference type="ARBA" id="ARBA00022692"/>
    </source>
</evidence>
<feature type="transmembrane region" description="Helical" evidence="9">
    <location>
        <begin position="429"/>
        <end position="450"/>
    </location>
</feature>
<keyword evidence="3 9" id="KW-0812">Transmembrane</keyword>
<dbReference type="PANTHER" id="PTHR11616">
    <property type="entry name" value="SODIUM/CHLORIDE DEPENDENT TRANSPORTER"/>
    <property type="match status" value="1"/>
</dbReference>
<name>A0A914BY73_9BILA</name>
<dbReference type="PRINTS" id="PR00176">
    <property type="entry name" value="NANEUSMPORT"/>
</dbReference>
<feature type="transmembrane region" description="Helical" evidence="9">
    <location>
        <begin position="584"/>
        <end position="606"/>
    </location>
</feature>
<dbReference type="GO" id="GO:0098793">
    <property type="term" value="C:presynapse"/>
    <property type="evidence" value="ECO:0007669"/>
    <property type="project" value="GOC"/>
</dbReference>
<feature type="binding site" evidence="7">
    <location>
        <position position="144"/>
    </location>
    <ligand>
        <name>Na(+)</name>
        <dbReference type="ChEBI" id="CHEBI:29101"/>
        <label>1</label>
    </ligand>
</feature>
<keyword evidence="4" id="KW-0769">Symport</keyword>
<feature type="transmembrane region" description="Helical" evidence="9">
    <location>
        <begin position="368"/>
        <end position="392"/>
    </location>
</feature>
<feature type="transmembrane region" description="Helical" evidence="9">
    <location>
        <begin position="546"/>
        <end position="564"/>
    </location>
</feature>
<feature type="transmembrane region" description="Helical" evidence="9">
    <location>
        <begin position="329"/>
        <end position="348"/>
    </location>
</feature>
<feature type="binding site" evidence="7">
    <location>
        <position position="149"/>
    </location>
    <ligand>
        <name>Na(+)</name>
        <dbReference type="ChEBI" id="CHEBI:29101"/>
        <label>1</label>
    </ligand>
</feature>
<feature type="binding site" evidence="7">
    <location>
        <position position="441"/>
    </location>
    <ligand>
        <name>Na(+)</name>
        <dbReference type="ChEBI" id="CHEBI:29101"/>
        <label>1</label>
    </ligand>
</feature>
<evidence type="ECO:0000256" key="9">
    <source>
        <dbReference type="SAM" id="Phobius"/>
    </source>
</evidence>
<feature type="binding site" evidence="7">
    <location>
        <position position="445"/>
    </location>
    <ligand>
        <name>Na(+)</name>
        <dbReference type="ChEBI" id="CHEBI:29101"/>
        <label>1</label>
    </ligand>
</feature>
<keyword evidence="7" id="KW-0915">Sodium</keyword>
<keyword evidence="5 9" id="KW-1133">Transmembrane helix</keyword>
<comment type="subcellular location">
    <subcellularLocation>
        <location evidence="1">Membrane</location>
        <topology evidence="1">Multi-pass membrane protein</topology>
    </subcellularLocation>
</comment>
<dbReference type="SUPFAM" id="SSF161070">
    <property type="entry name" value="SNF-like"/>
    <property type="match status" value="1"/>
</dbReference>
<evidence type="ECO:0000256" key="8">
    <source>
        <dbReference type="PIRSR" id="PIRSR600175-2"/>
    </source>
</evidence>
<reference evidence="11" key="1">
    <citation type="submission" date="2022-11" db="UniProtKB">
        <authorList>
            <consortium name="WormBaseParasite"/>
        </authorList>
    </citation>
    <scope>IDENTIFICATION</scope>
</reference>
<dbReference type="PROSITE" id="PS50267">
    <property type="entry name" value="NA_NEUROTRAN_SYMP_3"/>
    <property type="match status" value="1"/>
</dbReference>
<feature type="transmembrane region" description="Helical" evidence="9">
    <location>
        <begin position="303"/>
        <end position="320"/>
    </location>
</feature>
<dbReference type="GO" id="GO:0051378">
    <property type="term" value="F:serotonin binding"/>
    <property type="evidence" value="ECO:0007669"/>
    <property type="project" value="TreeGrafter"/>
</dbReference>
<feature type="transmembrane region" description="Helical" evidence="9">
    <location>
        <begin position="208"/>
        <end position="236"/>
    </location>
</feature>
<dbReference type="Proteomes" id="UP000887540">
    <property type="component" value="Unplaced"/>
</dbReference>
<dbReference type="WBParaSite" id="ACRNAN_Path_1271.g4966.t1">
    <property type="protein sequence ID" value="ACRNAN_Path_1271.g4966.t1"/>
    <property type="gene ID" value="ACRNAN_Path_1271.g4966"/>
</dbReference>
<dbReference type="GO" id="GO:0046872">
    <property type="term" value="F:metal ion binding"/>
    <property type="evidence" value="ECO:0007669"/>
    <property type="project" value="UniProtKB-KW"/>
</dbReference>
<evidence type="ECO:0000256" key="6">
    <source>
        <dbReference type="ARBA" id="ARBA00023136"/>
    </source>
</evidence>
<keyword evidence="8" id="KW-1015">Disulfide bond</keyword>
<keyword evidence="2" id="KW-0813">Transport</keyword>
<evidence type="ECO:0000313" key="10">
    <source>
        <dbReference type="Proteomes" id="UP000887540"/>
    </source>
</evidence>
<evidence type="ECO:0000256" key="5">
    <source>
        <dbReference type="ARBA" id="ARBA00022989"/>
    </source>
</evidence>
<evidence type="ECO:0000256" key="2">
    <source>
        <dbReference type="ARBA" id="ARBA00022448"/>
    </source>
</evidence>
<evidence type="ECO:0000256" key="4">
    <source>
        <dbReference type="ARBA" id="ARBA00022847"/>
    </source>
</evidence>
<organism evidence="10 11">
    <name type="scientific">Acrobeloides nanus</name>
    <dbReference type="NCBI Taxonomy" id="290746"/>
    <lineage>
        <taxon>Eukaryota</taxon>
        <taxon>Metazoa</taxon>
        <taxon>Ecdysozoa</taxon>
        <taxon>Nematoda</taxon>
        <taxon>Chromadorea</taxon>
        <taxon>Rhabditida</taxon>
        <taxon>Tylenchina</taxon>
        <taxon>Cephalobomorpha</taxon>
        <taxon>Cephaloboidea</taxon>
        <taxon>Cephalobidae</taxon>
        <taxon>Acrobeloides</taxon>
    </lineage>
</organism>
<protein>
    <submittedName>
        <fullName evidence="11">Transporter</fullName>
    </submittedName>
</protein>
<dbReference type="InterPro" id="IPR000175">
    <property type="entry name" value="Na/ntran_symport"/>
</dbReference>
<feature type="disulfide bond" evidence="8">
    <location>
        <begin position="248"/>
        <end position="257"/>
    </location>
</feature>
<feature type="binding site" evidence="7">
    <location>
        <position position="375"/>
    </location>
    <ligand>
        <name>Na(+)</name>
        <dbReference type="ChEBI" id="CHEBI:29101"/>
        <label>1</label>
    </ligand>
</feature>
<feature type="transmembrane region" description="Helical" evidence="9">
    <location>
        <begin position="471"/>
        <end position="496"/>
    </location>
</feature>
<evidence type="ECO:0000256" key="1">
    <source>
        <dbReference type="ARBA" id="ARBA00004141"/>
    </source>
</evidence>
<evidence type="ECO:0000256" key="7">
    <source>
        <dbReference type="PIRSR" id="PIRSR600175-1"/>
    </source>
</evidence>
<dbReference type="PANTHER" id="PTHR11616:SF279">
    <property type="entry name" value="SODIUM-DEPENDENT SEROTONIN TRANSPORTER"/>
    <property type="match status" value="1"/>
</dbReference>
<dbReference type="InterPro" id="IPR037272">
    <property type="entry name" value="SNS_sf"/>
</dbReference>
<keyword evidence="6 9" id="KW-0472">Membrane</keyword>
<proteinExistence type="predicted"/>
<accession>A0A914BY73</accession>
<sequence length="661" mass="74688">MSGYGAINPNIRFIEERASDEHSPLTERISQPVVKIIPPTVTVSTRVSAGTIEIEDNCRAEFYHTVSTSPTSTSPTTVTPSFREYRYAQNGGVVIHTSSGGSGAGDGSFNNGQLPTRTLRRRSSYVRDRWANKLEFLLAVIGYAVDLGNIWRFPSVCYKHGGGAFLIPYVVMLLIGGLPMFYMELALGQFHKSGCISIWRQICPMFKGIGYGICFICTFIACFYNAIIAHAVYFFITSISWEVPWKYCNNSWNTPQCREKLVFSNSSNESLAYSTPSQEYYVNNVLESHRSKGFDDLQGIKPSLAFCLFVVFLIVYFALWKGPRSSGKVVWVTATAPYVVLTILLIRPTLLNLPDRTADFLIYFVQDAVVTSLINCFTSFFSGFVIFSTLGYMSELTNKPVSEVVGDSESSLIFVVYPQALATMDYSNVWSMIFFLMLITLGIDSTFSGIEALITGFCDEYPRILARKREIFVGVVILAYYLGSLPTVTYGGTYVIPFLDEYGVSLSVLFIVMMEMIAVCWFYGIGRFSKNIRLMLGFYPGLYWRLCWMCCPVFIGLIFGLALWQTHFAPLELPNYKFPEWSVILGWNLRLLSVLAVPTYAIYMFFTTRGTVTERLKYMITAQQRHPSMASTCQSITNMDEKIEKPYRTYESNNHIDIAHL</sequence>
<dbReference type="Pfam" id="PF00209">
    <property type="entry name" value="SNF"/>
    <property type="match status" value="2"/>
</dbReference>
<dbReference type="PROSITE" id="PS00754">
    <property type="entry name" value="NA_NEUROTRAN_SYMP_2"/>
    <property type="match status" value="1"/>
</dbReference>
<feature type="transmembrane region" description="Helical" evidence="9">
    <location>
        <begin position="502"/>
        <end position="525"/>
    </location>
</feature>
<dbReference type="GO" id="GO:0005886">
    <property type="term" value="C:plasma membrane"/>
    <property type="evidence" value="ECO:0007669"/>
    <property type="project" value="TreeGrafter"/>
</dbReference>